<accession>A0AAV9F999</accession>
<dbReference type="AlphaFoldDB" id="A0AAV9F999"/>
<sequence length="167" mass="18845">MDRKRILGVSNQKASKKINKDDKKMKKQFNEMSKVLPPKVFIIDSASFKDLVQELTGNNCGLISSRPPMQKLSKEVSVATKSEEFAISVELLGGMDWLDDSSSCSPGTDNETLPQLLEYLDLEMLEFGSPAPEIEPFFMGWEGLYDVLSDEFFLDPQCDFSEIFDIL</sequence>
<name>A0AAV9F999_ACOCL</name>
<feature type="domain" description="VQ" evidence="2">
    <location>
        <begin position="37"/>
        <end position="57"/>
    </location>
</feature>
<evidence type="ECO:0000259" key="2">
    <source>
        <dbReference type="Pfam" id="PF05678"/>
    </source>
</evidence>
<organism evidence="3 4">
    <name type="scientific">Acorus calamus</name>
    <name type="common">Sweet flag</name>
    <dbReference type="NCBI Taxonomy" id="4465"/>
    <lineage>
        <taxon>Eukaryota</taxon>
        <taxon>Viridiplantae</taxon>
        <taxon>Streptophyta</taxon>
        <taxon>Embryophyta</taxon>
        <taxon>Tracheophyta</taxon>
        <taxon>Spermatophyta</taxon>
        <taxon>Magnoliopsida</taxon>
        <taxon>Liliopsida</taxon>
        <taxon>Acoraceae</taxon>
        <taxon>Acorus</taxon>
    </lineage>
</organism>
<protein>
    <recommendedName>
        <fullName evidence="2">VQ domain-containing protein</fullName>
    </recommendedName>
</protein>
<proteinExistence type="predicted"/>
<dbReference type="EMBL" id="JAUJYO010000003">
    <property type="protein sequence ID" value="KAK1322021.1"/>
    <property type="molecule type" value="Genomic_DNA"/>
</dbReference>
<comment type="caution">
    <text evidence="3">The sequence shown here is derived from an EMBL/GenBank/DDBJ whole genome shotgun (WGS) entry which is preliminary data.</text>
</comment>
<evidence type="ECO:0000256" key="1">
    <source>
        <dbReference type="SAM" id="MobiDB-lite"/>
    </source>
</evidence>
<dbReference type="Pfam" id="PF05678">
    <property type="entry name" value="VQ"/>
    <property type="match status" value="1"/>
</dbReference>
<evidence type="ECO:0000313" key="4">
    <source>
        <dbReference type="Proteomes" id="UP001180020"/>
    </source>
</evidence>
<feature type="region of interest" description="Disordered" evidence="1">
    <location>
        <begin position="1"/>
        <end position="24"/>
    </location>
</feature>
<keyword evidence="4" id="KW-1185">Reference proteome</keyword>
<dbReference type="InterPro" id="IPR008889">
    <property type="entry name" value="VQ"/>
</dbReference>
<reference evidence="3" key="2">
    <citation type="submission" date="2023-06" db="EMBL/GenBank/DDBJ databases">
        <authorList>
            <person name="Ma L."/>
            <person name="Liu K.-W."/>
            <person name="Li Z."/>
            <person name="Hsiao Y.-Y."/>
            <person name="Qi Y."/>
            <person name="Fu T."/>
            <person name="Tang G."/>
            <person name="Zhang D."/>
            <person name="Sun W.-H."/>
            <person name="Liu D.-K."/>
            <person name="Li Y."/>
            <person name="Chen G.-Z."/>
            <person name="Liu X.-D."/>
            <person name="Liao X.-Y."/>
            <person name="Jiang Y.-T."/>
            <person name="Yu X."/>
            <person name="Hao Y."/>
            <person name="Huang J."/>
            <person name="Zhao X.-W."/>
            <person name="Ke S."/>
            <person name="Chen Y.-Y."/>
            <person name="Wu W.-L."/>
            <person name="Hsu J.-L."/>
            <person name="Lin Y.-F."/>
            <person name="Huang M.-D."/>
            <person name="Li C.-Y."/>
            <person name="Huang L."/>
            <person name="Wang Z.-W."/>
            <person name="Zhao X."/>
            <person name="Zhong W.-Y."/>
            <person name="Peng D.-H."/>
            <person name="Ahmad S."/>
            <person name="Lan S."/>
            <person name="Zhang J.-S."/>
            <person name="Tsai W.-C."/>
            <person name="Van De Peer Y."/>
            <person name="Liu Z.-J."/>
        </authorList>
    </citation>
    <scope>NUCLEOTIDE SEQUENCE</scope>
    <source>
        <strain evidence="3">CP</strain>
        <tissue evidence="3">Leaves</tissue>
    </source>
</reference>
<dbReference type="Proteomes" id="UP001180020">
    <property type="component" value="Unassembled WGS sequence"/>
</dbReference>
<reference evidence="3" key="1">
    <citation type="journal article" date="2023" name="Nat. Commun.">
        <title>Diploid and tetraploid genomes of Acorus and the evolution of monocots.</title>
        <authorList>
            <person name="Ma L."/>
            <person name="Liu K.W."/>
            <person name="Li Z."/>
            <person name="Hsiao Y.Y."/>
            <person name="Qi Y."/>
            <person name="Fu T."/>
            <person name="Tang G.D."/>
            <person name="Zhang D."/>
            <person name="Sun W.H."/>
            <person name="Liu D.K."/>
            <person name="Li Y."/>
            <person name="Chen G.Z."/>
            <person name="Liu X.D."/>
            <person name="Liao X.Y."/>
            <person name="Jiang Y.T."/>
            <person name="Yu X."/>
            <person name="Hao Y."/>
            <person name="Huang J."/>
            <person name="Zhao X.W."/>
            <person name="Ke S."/>
            <person name="Chen Y.Y."/>
            <person name="Wu W.L."/>
            <person name="Hsu J.L."/>
            <person name="Lin Y.F."/>
            <person name="Huang M.D."/>
            <person name="Li C.Y."/>
            <person name="Huang L."/>
            <person name="Wang Z.W."/>
            <person name="Zhao X."/>
            <person name="Zhong W.Y."/>
            <person name="Peng D.H."/>
            <person name="Ahmad S."/>
            <person name="Lan S."/>
            <person name="Zhang J.S."/>
            <person name="Tsai W.C."/>
            <person name="Van de Peer Y."/>
            <person name="Liu Z.J."/>
        </authorList>
    </citation>
    <scope>NUCLEOTIDE SEQUENCE</scope>
    <source>
        <strain evidence="3">CP</strain>
    </source>
</reference>
<gene>
    <name evidence="3" type="ORF">QJS10_CPA03g00645</name>
</gene>
<evidence type="ECO:0000313" key="3">
    <source>
        <dbReference type="EMBL" id="KAK1322021.1"/>
    </source>
</evidence>